<dbReference type="EMBL" id="LAZR01033697">
    <property type="protein sequence ID" value="KKL47355.1"/>
    <property type="molecule type" value="Genomic_DNA"/>
</dbReference>
<reference evidence="1" key="1">
    <citation type="journal article" date="2015" name="Nature">
        <title>Complex archaea that bridge the gap between prokaryotes and eukaryotes.</title>
        <authorList>
            <person name="Spang A."/>
            <person name="Saw J.H."/>
            <person name="Jorgensen S.L."/>
            <person name="Zaremba-Niedzwiedzka K."/>
            <person name="Martijn J."/>
            <person name="Lind A.E."/>
            <person name="van Eijk R."/>
            <person name="Schleper C."/>
            <person name="Guy L."/>
            <person name="Ettema T.J."/>
        </authorList>
    </citation>
    <scope>NUCLEOTIDE SEQUENCE</scope>
</reference>
<accession>A0A0F9ER60</accession>
<name>A0A0F9ER60_9ZZZZ</name>
<proteinExistence type="predicted"/>
<protein>
    <submittedName>
        <fullName evidence="1">Uncharacterized protein</fullName>
    </submittedName>
</protein>
<dbReference type="AlphaFoldDB" id="A0A0F9ER60"/>
<organism evidence="1">
    <name type="scientific">marine sediment metagenome</name>
    <dbReference type="NCBI Taxonomy" id="412755"/>
    <lineage>
        <taxon>unclassified sequences</taxon>
        <taxon>metagenomes</taxon>
        <taxon>ecological metagenomes</taxon>
    </lineage>
</organism>
<comment type="caution">
    <text evidence="1">The sequence shown here is derived from an EMBL/GenBank/DDBJ whole genome shotgun (WGS) entry which is preliminary data.</text>
</comment>
<gene>
    <name evidence="1" type="ORF">LCGC14_2336370</name>
</gene>
<evidence type="ECO:0000313" key="1">
    <source>
        <dbReference type="EMBL" id="KKL47355.1"/>
    </source>
</evidence>
<sequence>MLTKERANQAAEVYIDEGFKATATLRRIEPGVKEKSKGYQYLKAHRLIHSDRVQERLRDLLEDRGLNNEDITRLLKRNAKQSKNLPASNQALDMAIKIKGEYAPSKSVRLTVDYTDQQLDEAIGEKLKELKELNG</sequence>